<gene>
    <name evidence="1" type="ORF">CEXT_58441</name>
</gene>
<dbReference type="AlphaFoldDB" id="A0AAV4RIY2"/>
<evidence type="ECO:0000313" key="2">
    <source>
        <dbReference type="Proteomes" id="UP001054945"/>
    </source>
</evidence>
<dbReference type="EMBL" id="BPLR01007818">
    <property type="protein sequence ID" value="GIY19983.1"/>
    <property type="molecule type" value="Genomic_DNA"/>
</dbReference>
<proteinExistence type="predicted"/>
<keyword evidence="2" id="KW-1185">Reference proteome</keyword>
<evidence type="ECO:0000313" key="1">
    <source>
        <dbReference type="EMBL" id="GIY19983.1"/>
    </source>
</evidence>
<dbReference type="Proteomes" id="UP001054945">
    <property type="component" value="Unassembled WGS sequence"/>
</dbReference>
<organism evidence="1 2">
    <name type="scientific">Caerostris extrusa</name>
    <name type="common">Bark spider</name>
    <name type="synonym">Caerostris bankana</name>
    <dbReference type="NCBI Taxonomy" id="172846"/>
    <lineage>
        <taxon>Eukaryota</taxon>
        <taxon>Metazoa</taxon>
        <taxon>Ecdysozoa</taxon>
        <taxon>Arthropoda</taxon>
        <taxon>Chelicerata</taxon>
        <taxon>Arachnida</taxon>
        <taxon>Araneae</taxon>
        <taxon>Araneomorphae</taxon>
        <taxon>Entelegynae</taxon>
        <taxon>Araneoidea</taxon>
        <taxon>Araneidae</taxon>
        <taxon>Caerostris</taxon>
    </lineage>
</organism>
<accession>A0AAV4RIY2</accession>
<comment type="caution">
    <text evidence="1">The sequence shown here is derived from an EMBL/GenBank/DDBJ whole genome shotgun (WGS) entry which is preliminary data.</text>
</comment>
<sequence>MSITKKHILDCTHILHQVPSVSSFREWANNVGLSTPPRLWVSYLSLYAALKLASLEPAGAVPRTIQASCH</sequence>
<name>A0AAV4RIY2_CAEEX</name>
<reference evidence="1 2" key="1">
    <citation type="submission" date="2021-06" db="EMBL/GenBank/DDBJ databases">
        <title>Caerostris extrusa draft genome.</title>
        <authorList>
            <person name="Kono N."/>
            <person name="Arakawa K."/>
        </authorList>
    </citation>
    <scope>NUCLEOTIDE SEQUENCE [LARGE SCALE GENOMIC DNA]</scope>
</reference>
<protein>
    <submittedName>
        <fullName evidence="1">Uncharacterized protein</fullName>
    </submittedName>
</protein>